<evidence type="ECO:0000313" key="4">
    <source>
        <dbReference type="Proteomes" id="UP000325291"/>
    </source>
</evidence>
<keyword evidence="4" id="KW-1185">Reference proteome</keyword>
<dbReference type="InterPro" id="IPR036425">
    <property type="entry name" value="MoaB/Mog-like_dom_sf"/>
</dbReference>
<dbReference type="Pfam" id="PF00994">
    <property type="entry name" value="MoCF_biosynth"/>
    <property type="match status" value="1"/>
</dbReference>
<feature type="region of interest" description="Disordered" evidence="1">
    <location>
        <begin position="318"/>
        <end position="342"/>
    </location>
</feature>
<proteinExistence type="predicted"/>
<dbReference type="AlphaFoldDB" id="A0A5A9ZTY1"/>
<gene>
    <name evidence="3" type="ORF">FLO80_01180</name>
</gene>
<protein>
    <submittedName>
        <fullName evidence="3">Molybdopterin-binding protein</fullName>
    </submittedName>
</protein>
<accession>A0A5A9ZTY1</accession>
<dbReference type="InterPro" id="IPR001453">
    <property type="entry name" value="MoaB/Mog_dom"/>
</dbReference>
<sequence>MKFGPAAIKDAEGAILAHSVTVGKKRLRKGQVLSADHIVSLEEAGITDVTVARLGPGDLHEDEAASLVAAASIEGMGDGLSLSRAFTGRVNVIADGPGVVLLDAVRLREANRVNPMITVATVPPFQQMASGGMVATVKIISYGVPGEDVARAADHARGSLRLARPEIASASLIVTEIAGGAGEKGRDAIAGRLEALGVELAEVVRVPHETGALAQALAGARGAAILILTGSATSDSADTGPEALRRAGGRVDRFGMPVDPGNLLFIGALGQRPVIGLPGCARSPALNGADWVLSRVVCGVEVSHEDIAAMGVGGLLKEIPTRPMPRRGKARAGKAPGPGTKS</sequence>
<name>A0A5A9ZTY1_9RHOB</name>
<evidence type="ECO:0000313" key="3">
    <source>
        <dbReference type="EMBL" id="KAA0920818.1"/>
    </source>
</evidence>
<dbReference type="SMART" id="SM00852">
    <property type="entry name" value="MoCF_biosynth"/>
    <property type="match status" value="1"/>
</dbReference>
<dbReference type="Proteomes" id="UP000325291">
    <property type="component" value="Unassembled WGS sequence"/>
</dbReference>
<dbReference type="EMBL" id="VINQ01000001">
    <property type="protein sequence ID" value="KAA0920818.1"/>
    <property type="molecule type" value="Genomic_DNA"/>
</dbReference>
<evidence type="ECO:0000256" key="1">
    <source>
        <dbReference type="SAM" id="MobiDB-lite"/>
    </source>
</evidence>
<reference evidence="3 4" key="1">
    <citation type="submission" date="2019-07" db="EMBL/GenBank/DDBJ databases">
        <title>Aquicoccus porphyridii gen. nov., sp. nov., isolated from a small marine red alga, Porphyridium marinum.</title>
        <authorList>
            <person name="Liu L."/>
        </authorList>
    </citation>
    <scope>NUCLEOTIDE SEQUENCE [LARGE SCALE GENOMIC DNA]</scope>
    <source>
        <strain evidence="3 4">L1 8-17</strain>
    </source>
</reference>
<organism evidence="3 4">
    <name type="scientific">Aquicoccus porphyridii</name>
    <dbReference type="NCBI Taxonomy" id="1852029"/>
    <lineage>
        <taxon>Bacteria</taxon>
        <taxon>Pseudomonadati</taxon>
        <taxon>Pseudomonadota</taxon>
        <taxon>Alphaproteobacteria</taxon>
        <taxon>Rhodobacterales</taxon>
        <taxon>Paracoccaceae</taxon>
        <taxon>Aquicoccus</taxon>
    </lineage>
</organism>
<feature type="compositionally biased region" description="Low complexity" evidence="1">
    <location>
        <begin position="333"/>
        <end position="342"/>
    </location>
</feature>
<feature type="domain" description="MoaB/Mog" evidence="2">
    <location>
        <begin position="171"/>
        <end position="298"/>
    </location>
</feature>
<dbReference type="CDD" id="cd03522">
    <property type="entry name" value="MoeA_like"/>
    <property type="match status" value="1"/>
</dbReference>
<dbReference type="RefSeq" id="WP_111362155.1">
    <property type="nucleotide sequence ID" value="NZ_VINQ01000001.1"/>
</dbReference>
<dbReference type="UniPathway" id="UPA00344"/>
<evidence type="ECO:0000259" key="2">
    <source>
        <dbReference type="SMART" id="SM00852"/>
    </source>
</evidence>
<dbReference type="SUPFAM" id="SSF53218">
    <property type="entry name" value="Molybdenum cofactor biosynthesis proteins"/>
    <property type="match status" value="1"/>
</dbReference>
<dbReference type="Gene3D" id="3.40.980.10">
    <property type="entry name" value="MoaB/Mog-like domain"/>
    <property type="match status" value="1"/>
</dbReference>
<comment type="caution">
    <text evidence="3">The sequence shown here is derived from an EMBL/GenBank/DDBJ whole genome shotgun (WGS) entry which is preliminary data.</text>
</comment>